<gene>
    <name evidence="2" type="ORF">BS47DRAFT_1364581</name>
</gene>
<name>A0A9P6AT48_9AGAM</name>
<reference evidence="2" key="1">
    <citation type="journal article" date="2020" name="Nat. Commun.">
        <title>Large-scale genome sequencing of mycorrhizal fungi provides insights into the early evolution of symbiotic traits.</title>
        <authorList>
            <person name="Miyauchi S."/>
            <person name="Kiss E."/>
            <person name="Kuo A."/>
            <person name="Drula E."/>
            <person name="Kohler A."/>
            <person name="Sanchez-Garcia M."/>
            <person name="Morin E."/>
            <person name="Andreopoulos B."/>
            <person name="Barry K.W."/>
            <person name="Bonito G."/>
            <person name="Buee M."/>
            <person name="Carver A."/>
            <person name="Chen C."/>
            <person name="Cichocki N."/>
            <person name="Clum A."/>
            <person name="Culley D."/>
            <person name="Crous P.W."/>
            <person name="Fauchery L."/>
            <person name="Girlanda M."/>
            <person name="Hayes R.D."/>
            <person name="Keri Z."/>
            <person name="LaButti K."/>
            <person name="Lipzen A."/>
            <person name="Lombard V."/>
            <person name="Magnuson J."/>
            <person name="Maillard F."/>
            <person name="Murat C."/>
            <person name="Nolan M."/>
            <person name="Ohm R.A."/>
            <person name="Pangilinan J."/>
            <person name="Pereira M.F."/>
            <person name="Perotto S."/>
            <person name="Peter M."/>
            <person name="Pfister S."/>
            <person name="Riley R."/>
            <person name="Sitrit Y."/>
            <person name="Stielow J.B."/>
            <person name="Szollosi G."/>
            <person name="Zifcakova L."/>
            <person name="Stursova M."/>
            <person name="Spatafora J.W."/>
            <person name="Tedersoo L."/>
            <person name="Vaario L.M."/>
            <person name="Yamada A."/>
            <person name="Yan M."/>
            <person name="Wang P."/>
            <person name="Xu J."/>
            <person name="Bruns T."/>
            <person name="Baldrian P."/>
            <person name="Vilgalys R."/>
            <person name="Dunand C."/>
            <person name="Henrissat B."/>
            <person name="Grigoriev I.V."/>
            <person name="Hibbett D."/>
            <person name="Nagy L.G."/>
            <person name="Martin F.M."/>
        </authorList>
    </citation>
    <scope>NUCLEOTIDE SEQUENCE</scope>
    <source>
        <strain evidence="2">UP504</strain>
    </source>
</reference>
<protein>
    <submittedName>
        <fullName evidence="2">Uncharacterized protein</fullName>
    </submittedName>
</protein>
<accession>A0A9P6AT48</accession>
<dbReference type="AlphaFoldDB" id="A0A9P6AT48"/>
<evidence type="ECO:0000313" key="2">
    <source>
        <dbReference type="EMBL" id="KAF9510376.1"/>
    </source>
</evidence>
<dbReference type="EMBL" id="MU129017">
    <property type="protein sequence ID" value="KAF9510376.1"/>
    <property type="molecule type" value="Genomic_DNA"/>
</dbReference>
<sequence length="275" mass="31440">MILKENWDRAYHAEESVEVAEEAAALTATHVSTPFVFYEILGLIMVQKILELRVGCTEIKADVMLRKSKWQIGIWDGMKQCLVESVGIAFDTLKKMKANRFFEMHMNVCALKRRLQDKLRERRFEEGRLHADYHPSSLITRATERRGGVFKRLANKINAPSTMTVLKKSRAAPRYSGYAREGSLQGEKRRLTWEVTAAVKWFGEEEEIQLALLHAENPVTSYHVALDLICTSIWVVYGVLIWMPLVSTRLATKFVHATMHKSGSSIFKTSPPDLQ</sequence>
<keyword evidence="1" id="KW-0472">Membrane</keyword>
<evidence type="ECO:0000313" key="3">
    <source>
        <dbReference type="Proteomes" id="UP000886523"/>
    </source>
</evidence>
<feature type="transmembrane region" description="Helical" evidence="1">
    <location>
        <begin position="222"/>
        <end position="243"/>
    </location>
</feature>
<dbReference type="Proteomes" id="UP000886523">
    <property type="component" value="Unassembled WGS sequence"/>
</dbReference>
<dbReference type="OrthoDB" id="2976829at2759"/>
<evidence type="ECO:0000256" key="1">
    <source>
        <dbReference type="SAM" id="Phobius"/>
    </source>
</evidence>
<keyword evidence="3" id="KW-1185">Reference proteome</keyword>
<comment type="caution">
    <text evidence="2">The sequence shown here is derived from an EMBL/GenBank/DDBJ whole genome shotgun (WGS) entry which is preliminary data.</text>
</comment>
<keyword evidence="1" id="KW-0812">Transmembrane</keyword>
<proteinExistence type="predicted"/>
<organism evidence="2 3">
    <name type="scientific">Hydnum rufescens UP504</name>
    <dbReference type="NCBI Taxonomy" id="1448309"/>
    <lineage>
        <taxon>Eukaryota</taxon>
        <taxon>Fungi</taxon>
        <taxon>Dikarya</taxon>
        <taxon>Basidiomycota</taxon>
        <taxon>Agaricomycotina</taxon>
        <taxon>Agaricomycetes</taxon>
        <taxon>Cantharellales</taxon>
        <taxon>Hydnaceae</taxon>
        <taxon>Hydnum</taxon>
    </lineage>
</organism>
<keyword evidence="1" id="KW-1133">Transmembrane helix</keyword>